<reference evidence="2 3" key="1">
    <citation type="journal article" date="2006" name="Proc. Natl. Acad. Sci. U.S.A.">
        <title>Evolution of sensory complexity recorded in a myxobacterial genome.</title>
        <authorList>
            <person name="Goldman B.S."/>
            <person name="Nierman W.C."/>
            <person name="Kaiser D."/>
            <person name="Slater S.C."/>
            <person name="Durkin A.S."/>
            <person name="Eisen J.A."/>
            <person name="Ronning C.M."/>
            <person name="Barbazuk W.B."/>
            <person name="Blanchard M."/>
            <person name="Field C."/>
            <person name="Halling C."/>
            <person name="Hinkle G."/>
            <person name="Iartchuk O."/>
            <person name="Kim H.S."/>
            <person name="Mackenzie C."/>
            <person name="Madupu R."/>
            <person name="Miller N."/>
            <person name="Shvartsbeyn A."/>
            <person name="Sullivan S.A."/>
            <person name="Vaudin M."/>
            <person name="Wiegand R."/>
            <person name="Kaplan H.B."/>
        </authorList>
    </citation>
    <scope>NUCLEOTIDE SEQUENCE [LARGE SCALE GENOMIC DNA]</scope>
    <source>
        <strain evidence="3">DK1622</strain>
    </source>
</reference>
<dbReference type="InterPro" id="IPR048020">
    <property type="entry name" value="Transpos_IS3"/>
</dbReference>
<keyword evidence="3" id="KW-1185">Reference proteome</keyword>
<feature type="domain" description="Integrase catalytic" evidence="1">
    <location>
        <begin position="109"/>
        <end position="273"/>
    </location>
</feature>
<evidence type="ECO:0000313" key="2">
    <source>
        <dbReference type="EMBL" id="ABF92987.1"/>
    </source>
</evidence>
<dbReference type="HOGENOM" id="CLU_027402_31_0_7"/>
<dbReference type="GO" id="GO:0003676">
    <property type="term" value="F:nucleic acid binding"/>
    <property type="evidence" value="ECO:0007669"/>
    <property type="project" value="InterPro"/>
</dbReference>
<dbReference type="PANTHER" id="PTHR47515">
    <property type="entry name" value="LOW CALCIUM RESPONSE LOCUS PROTEIN T"/>
    <property type="match status" value="1"/>
</dbReference>
<dbReference type="InterPro" id="IPR001584">
    <property type="entry name" value="Integrase_cat-core"/>
</dbReference>
<dbReference type="NCBIfam" id="NF033516">
    <property type="entry name" value="transpos_IS3"/>
    <property type="match status" value="1"/>
</dbReference>
<gene>
    <name evidence="2" type="ordered locus">MXAN_2122</name>
</gene>
<protein>
    <submittedName>
        <fullName evidence="2">Transposase orfB, IS3 family</fullName>
    </submittedName>
</protein>
<accession>Q1DAH7</accession>
<dbReference type="STRING" id="246197.MXAN_2122"/>
<dbReference type="eggNOG" id="COG2801">
    <property type="taxonomic scope" value="Bacteria"/>
</dbReference>
<dbReference type="Proteomes" id="UP000002402">
    <property type="component" value="Chromosome"/>
</dbReference>
<proteinExistence type="predicted"/>
<evidence type="ECO:0000313" key="3">
    <source>
        <dbReference type="Proteomes" id="UP000002402"/>
    </source>
</evidence>
<dbReference type="EMBL" id="CP000113">
    <property type="protein sequence ID" value="ABF92987.1"/>
    <property type="molecule type" value="Genomic_DNA"/>
</dbReference>
<organism evidence="2 3">
    <name type="scientific">Myxococcus xanthus (strain DK1622)</name>
    <dbReference type="NCBI Taxonomy" id="246197"/>
    <lineage>
        <taxon>Bacteria</taxon>
        <taxon>Pseudomonadati</taxon>
        <taxon>Myxococcota</taxon>
        <taxon>Myxococcia</taxon>
        <taxon>Myxococcales</taxon>
        <taxon>Cystobacterineae</taxon>
        <taxon>Myxococcaceae</taxon>
        <taxon>Myxococcus</taxon>
    </lineage>
</organism>
<dbReference type="EnsemblBacteria" id="ABF92987">
    <property type="protein sequence ID" value="ABF92987"/>
    <property type="gene ID" value="MXAN_2122"/>
</dbReference>
<dbReference type="PROSITE" id="PS50994">
    <property type="entry name" value="INTEGRASE"/>
    <property type="match status" value="1"/>
</dbReference>
<dbReference type="AlphaFoldDB" id="Q1DAH7"/>
<sequence>MVSAPVRRRQVRYAMGKGVSQRRACALLQVAGSSLGYASRKEAKDAALVAQLRDIARARPRFGYRRAWALLRREGPAVNVKRVHRLWRKEGLALSRRRPRKRLRLGQQRQPKPEGVNSVWAWDFVHDRCANGQKLKCLTVVDEHSRECLAIDVAGRISARRVIEVLSRLVAVHGPPKYLRSDNGPEFIAKALRRWLEANGIQTAYIAPGKPWQNGTNESFNGRFRDECLSAEWFSTRREAVVLIEAWRRDYNEKRPHSSLGYKTPAEVGARRAHAGPVASSLEHGISSAAGLS</sequence>
<evidence type="ECO:0000259" key="1">
    <source>
        <dbReference type="PROSITE" id="PS50994"/>
    </source>
</evidence>
<dbReference type="InterPro" id="IPR036397">
    <property type="entry name" value="RNaseH_sf"/>
</dbReference>
<dbReference type="SUPFAM" id="SSF53098">
    <property type="entry name" value="Ribonuclease H-like"/>
    <property type="match status" value="1"/>
</dbReference>
<dbReference type="Pfam" id="PF13683">
    <property type="entry name" value="rve_3"/>
    <property type="match status" value="1"/>
</dbReference>
<dbReference type="Gene3D" id="3.30.420.10">
    <property type="entry name" value="Ribonuclease H-like superfamily/Ribonuclease H"/>
    <property type="match status" value="1"/>
</dbReference>
<name>Q1DAH7_MYXXD</name>
<dbReference type="PANTHER" id="PTHR47515:SF1">
    <property type="entry name" value="BLR2054 PROTEIN"/>
    <property type="match status" value="1"/>
</dbReference>
<dbReference type="Pfam" id="PF13276">
    <property type="entry name" value="HTH_21"/>
    <property type="match status" value="1"/>
</dbReference>
<dbReference type="InterPro" id="IPR025948">
    <property type="entry name" value="HTH-like_dom"/>
</dbReference>
<dbReference type="KEGG" id="mxa:MXAN_2122"/>
<dbReference type="InterPro" id="IPR012337">
    <property type="entry name" value="RNaseH-like_sf"/>
</dbReference>
<dbReference type="GO" id="GO:0015074">
    <property type="term" value="P:DNA integration"/>
    <property type="evidence" value="ECO:0007669"/>
    <property type="project" value="InterPro"/>
</dbReference>